<dbReference type="Gene3D" id="1.20.80.40">
    <property type="match status" value="1"/>
</dbReference>
<feature type="region of interest" description="Disordered" evidence="1">
    <location>
        <begin position="1"/>
        <end position="55"/>
    </location>
</feature>
<dbReference type="AlphaFoldDB" id="A0A7J6W096"/>
<dbReference type="SUPFAM" id="SSF53098">
    <property type="entry name" value="Ribonuclease H-like"/>
    <property type="match status" value="1"/>
</dbReference>
<protein>
    <submittedName>
        <fullName evidence="2">Uncharacterized protein</fullName>
    </submittedName>
</protein>
<dbReference type="InterPro" id="IPR012337">
    <property type="entry name" value="RNaseH-like_sf"/>
</dbReference>
<gene>
    <name evidence="2" type="ORF">FRX31_020503</name>
</gene>
<dbReference type="EMBL" id="JABWDY010024863">
    <property type="protein sequence ID" value="KAF5189910.1"/>
    <property type="molecule type" value="Genomic_DNA"/>
</dbReference>
<evidence type="ECO:0000256" key="1">
    <source>
        <dbReference type="SAM" id="MobiDB-lite"/>
    </source>
</evidence>
<comment type="caution">
    <text evidence="2">The sequence shown here is derived from an EMBL/GenBank/DDBJ whole genome shotgun (WGS) entry which is preliminary data.</text>
</comment>
<dbReference type="Proteomes" id="UP000554482">
    <property type="component" value="Unassembled WGS sequence"/>
</dbReference>
<organism evidence="2 3">
    <name type="scientific">Thalictrum thalictroides</name>
    <name type="common">Rue-anemone</name>
    <name type="synonym">Anemone thalictroides</name>
    <dbReference type="NCBI Taxonomy" id="46969"/>
    <lineage>
        <taxon>Eukaryota</taxon>
        <taxon>Viridiplantae</taxon>
        <taxon>Streptophyta</taxon>
        <taxon>Embryophyta</taxon>
        <taxon>Tracheophyta</taxon>
        <taxon>Spermatophyta</taxon>
        <taxon>Magnoliopsida</taxon>
        <taxon>Ranunculales</taxon>
        <taxon>Ranunculaceae</taxon>
        <taxon>Thalictroideae</taxon>
        <taxon>Thalictrum</taxon>
    </lineage>
</organism>
<dbReference type="OrthoDB" id="1923054at2759"/>
<evidence type="ECO:0000313" key="3">
    <source>
        <dbReference type="Proteomes" id="UP000554482"/>
    </source>
</evidence>
<proteinExistence type="predicted"/>
<name>A0A7J6W096_THATH</name>
<sequence length="131" mass="15101">MSSTVSDSSFQTSIKSSSSVSTPSLEFNEKRNYNNFTSKPRNIQQQQQQQQKDLLEYNHTSGLIDRWDDEPDFIKDTSSSLMVEDGLRDPILSDYTMKNNVNKSALTQSDIRDTILGLRSLHHDRDTRLQR</sequence>
<feature type="compositionally biased region" description="Polar residues" evidence="1">
    <location>
        <begin position="33"/>
        <end position="43"/>
    </location>
</feature>
<keyword evidence="3" id="KW-1185">Reference proteome</keyword>
<evidence type="ECO:0000313" key="2">
    <source>
        <dbReference type="EMBL" id="KAF5189910.1"/>
    </source>
</evidence>
<reference evidence="2 3" key="1">
    <citation type="submission" date="2020-06" db="EMBL/GenBank/DDBJ databases">
        <title>Transcriptomic and genomic resources for Thalictrum thalictroides and T. hernandezii: Facilitating candidate gene discovery in an emerging model plant lineage.</title>
        <authorList>
            <person name="Arias T."/>
            <person name="Riano-Pachon D.M."/>
            <person name="Di Stilio V.S."/>
        </authorList>
    </citation>
    <scope>NUCLEOTIDE SEQUENCE [LARGE SCALE GENOMIC DNA]</scope>
    <source>
        <strain evidence="3">cv. WT478/WT964</strain>
        <tissue evidence="2">Leaves</tissue>
    </source>
</reference>
<feature type="compositionally biased region" description="Low complexity" evidence="1">
    <location>
        <begin position="1"/>
        <end position="24"/>
    </location>
</feature>
<dbReference type="InterPro" id="IPR043173">
    <property type="entry name" value="Prp8_domainIV_fingers"/>
</dbReference>
<accession>A0A7J6W096</accession>